<dbReference type="PROSITE" id="PS52004">
    <property type="entry name" value="KS3_2"/>
    <property type="match status" value="1"/>
</dbReference>
<keyword evidence="6" id="KW-0963">Cytoplasm</keyword>
<dbReference type="HOGENOM" id="CLU_000022_69_2_6"/>
<proteinExistence type="inferred from homology"/>
<evidence type="ECO:0000256" key="9">
    <source>
        <dbReference type="ARBA" id="ARBA00022832"/>
    </source>
</evidence>
<evidence type="ECO:0000256" key="14">
    <source>
        <dbReference type="ARBA" id="ARBA00041620"/>
    </source>
</evidence>
<dbReference type="EMBL" id="AWXV01000002">
    <property type="protein sequence ID" value="KIE64196.1"/>
    <property type="molecule type" value="Genomic_DNA"/>
</dbReference>
<dbReference type="SMART" id="SM00825">
    <property type="entry name" value="PKS_KS"/>
    <property type="match status" value="1"/>
</dbReference>
<evidence type="ECO:0000256" key="3">
    <source>
        <dbReference type="ARBA" id="ARBA00008467"/>
    </source>
</evidence>
<dbReference type="SUPFAM" id="SSF53901">
    <property type="entry name" value="Thiolase-like"/>
    <property type="match status" value="2"/>
</dbReference>
<comment type="catalytic activity">
    <reaction evidence="16">
        <text>(3Z)-decenoyl-[ACP] + malonyl-[ACP] + H(+) = 3-oxo-(5Z)-dodecenoyl-[ACP] + holo-[ACP] + CO2</text>
        <dbReference type="Rhea" id="RHEA:54940"/>
        <dbReference type="Rhea" id="RHEA-COMP:9623"/>
        <dbReference type="Rhea" id="RHEA-COMP:9685"/>
        <dbReference type="Rhea" id="RHEA-COMP:9927"/>
        <dbReference type="Rhea" id="RHEA-COMP:14042"/>
        <dbReference type="ChEBI" id="CHEBI:15378"/>
        <dbReference type="ChEBI" id="CHEBI:16526"/>
        <dbReference type="ChEBI" id="CHEBI:64479"/>
        <dbReference type="ChEBI" id="CHEBI:78449"/>
        <dbReference type="ChEBI" id="CHEBI:78798"/>
        <dbReference type="ChEBI" id="CHEBI:138410"/>
    </reaction>
    <physiologicalReaction direction="left-to-right" evidence="16">
        <dbReference type="Rhea" id="RHEA:54941"/>
    </physiologicalReaction>
</comment>
<protein>
    <recommendedName>
        <fullName evidence="13">3-oxoacyl-[acyl-carrier-protein] synthase 1</fullName>
        <ecNumber evidence="5">2.3.1.41</ecNumber>
    </recommendedName>
    <alternativeName>
        <fullName evidence="14">3-oxoacyl-[acyl-carrier-protein] synthase I</fullName>
    </alternativeName>
    <alternativeName>
        <fullName evidence="15">Beta-ketoacyl-ACP synthase I</fullName>
    </alternativeName>
</protein>
<evidence type="ECO:0000256" key="11">
    <source>
        <dbReference type="ARBA" id="ARBA00023160"/>
    </source>
</evidence>
<evidence type="ECO:0000256" key="12">
    <source>
        <dbReference type="ARBA" id="ARBA00023315"/>
    </source>
</evidence>
<name>A0A0C1SA88_9ENTR</name>
<dbReference type="Pfam" id="PF02801">
    <property type="entry name" value="Ketoacyl-synt_C"/>
    <property type="match status" value="1"/>
</dbReference>
<evidence type="ECO:0000259" key="19">
    <source>
        <dbReference type="PROSITE" id="PS52004"/>
    </source>
</evidence>
<evidence type="ECO:0000256" key="10">
    <source>
        <dbReference type="ARBA" id="ARBA00023098"/>
    </source>
</evidence>
<reference evidence="20 21" key="1">
    <citation type="journal article" date="2014" name="G3 (Bethesda)">
        <title>Genome sequence of Candidatus Riesia pediculischaeffi, endosymbiont of chimpanzee lice, and genomic comparison of recently acquired endosymbionts from human and chimpanzee lice.</title>
        <authorList>
            <person name="Boyd B.M."/>
            <person name="Allen J.M."/>
            <person name="de Crecy-Lagard V."/>
            <person name="Reed D.L."/>
        </authorList>
    </citation>
    <scope>NUCLEOTIDE SEQUENCE [LARGE SCALE GENOMIC DNA]</scope>
    <source>
        <strain evidence="20 21">PTSU</strain>
    </source>
</reference>
<dbReference type="InterPro" id="IPR016039">
    <property type="entry name" value="Thiolase-like"/>
</dbReference>
<dbReference type="Proteomes" id="UP000054529">
    <property type="component" value="Unassembled WGS sequence"/>
</dbReference>
<evidence type="ECO:0000256" key="4">
    <source>
        <dbReference type="ARBA" id="ARBA00011738"/>
    </source>
</evidence>
<comment type="pathway">
    <text evidence="2">Lipid metabolism; fatty acid biosynthesis.</text>
</comment>
<keyword evidence="11" id="KW-0275">Fatty acid biosynthesis</keyword>
<dbReference type="Pfam" id="PF00109">
    <property type="entry name" value="ketoacyl-synt"/>
    <property type="match status" value="1"/>
</dbReference>
<evidence type="ECO:0000256" key="1">
    <source>
        <dbReference type="ARBA" id="ARBA00004496"/>
    </source>
</evidence>
<keyword evidence="12" id="KW-0012">Acyltransferase</keyword>
<dbReference type="PANTHER" id="PTHR11712:SF306">
    <property type="entry name" value="3-OXOACYL-[ACYL-CARRIER-PROTEIN] SYNTHASE 1"/>
    <property type="match status" value="1"/>
</dbReference>
<organism evidence="20 21">
    <name type="scientific">Candidatus Riesia pediculischaeffi PTSU</name>
    <dbReference type="NCBI Taxonomy" id="1401651"/>
    <lineage>
        <taxon>Bacteria</taxon>
        <taxon>Pseudomonadati</taxon>
        <taxon>Pseudomonadota</taxon>
        <taxon>Gammaproteobacteria</taxon>
        <taxon>Enterobacterales</taxon>
        <taxon>Enterobacteriaceae</taxon>
        <taxon>Candidatus Riesia</taxon>
    </lineage>
</organism>
<evidence type="ECO:0000256" key="7">
    <source>
        <dbReference type="ARBA" id="ARBA00022516"/>
    </source>
</evidence>
<dbReference type="FunFam" id="3.40.47.10:FF:000006">
    <property type="entry name" value="3-oxoacyl-[acyl-carrier-protein] synthase I"/>
    <property type="match status" value="1"/>
</dbReference>
<evidence type="ECO:0000256" key="8">
    <source>
        <dbReference type="ARBA" id="ARBA00022679"/>
    </source>
</evidence>
<evidence type="ECO:0000313" key="21">
    <source>
        <dbReference type="Proteomes" id="UP000054529"/>
    </source>
</evidence>
<sequence>MRRAVITGIGIISSIGNNKKEVLRSLRLGRSGIQFSEEFKNVGLRSLVWGNIKLDKKYIQKKIHRKILRFMSDCSIYAYLAMHEAISDSKLSSDQVSNIRTGIIVGSGGGSPYHQVFGSDTMRKKGLRGIGPYMVTRAMASGISACLAVPFKIKGANYSISSACSTSAHCVGHALELIQLDKQDIVFAGGGEELSWQLSCEFDAMGALSTKYNHIPEKSSRPYDQGRDGFVISGGGGIIVVEELFHALSRGANIYAEITGYGATSDGYDMVSPSGEGAERCMKMALSNRRNDVDYLNTHGTSTLIGDIKELDAIRSVFGKENIPLISSTKSMTGHALGAAGVHEIIYSLIMMKYGFIAPSVNIFNIDRNAKNMNIVTQCFKKEIKSVMSNSFGFGGTNASILMEKVSLSVFRR</sequence>
<keyword evidence="8 18" id="KW-0808">Transferase</keyword>
<dbReference type="NCBIfam" id="NF005935">
    <property type="entry name" value="PRK07967.1"/>
    <property type="match status" value="1"/>
</dbReference>
<accession>A0A0C1SA88</accession>
<dbReference type="InterPro" id="IPR014030">
    <property type="entry name" value="Ketoacyl_synth_N"/>
</dbReference>
<evidence type="ECO:0000256" key="15">
    <source>
        <dbReference type="ARBA" id="ARBA00042143"/>
    </source>
</evidence>
<evidence type="ECO:0000256" key="16">
    <source>
        <dbReference type="ARBA" id="ARBA00048121"/>
    </source>
</evidence>
<dbReference type="CDD" id="cd00834">
    <property type="entry name" value="KAS_I_II"/>
    <property type="match status" value="1"/>
</dbReference>
<gene>
    <name evidence="20" type="ORF">P689_119167</name>
</gene>
<keyword evidence="7" id="KW-0444">Lipid biosynthesis</keyword>
<dbReference type="EC" id="2.3.1.41" evidence="5"/>
<evidence type="ECO:0000313" key="20">
    <source>
        <dbReference type="EMBL" id="KIE64196.1"/>
    </source>
</evidence>
<dbReference type="GO" id="GO:0006633">
    <property type="term" value="P:fatty acid biosynthetic process"/>
    <property type="evidence" value="ECO:0007669"/>
    <property type="project" value="UniProtKB-KW"/>
</dbReference>
<keyword evidence="10" id="KW-0443">Lipid metabolism</keyword>
<comment type="subunit">
    <text evidence="4">Homodimer.</text>
</comment>
<evidence type="ECO:0000256" key="5">
    <source>
        <dbReference type="ARBA" id="ARBA00013191"/>
    </source>
</evidence>
<evidence type="ECO:0000256" key="2">
    <source>
        <dbReference type="ARBA" id="ARBA00005194"/>
    </source>
</evidence>
<dbReference type="RefSeq" id="WP_039719553.1">
    <property type="nucleotide sequence ID" value="NZ_AWXV01000002.1"/>
</dbReference>
<comment type="similarity">
    <text evidence="3 18">Belongs to the thiolase-like superfamily. Beta-ketoacyl-ACP synthases family.</text>
</comment>
<dbReference type="GO" id="GO:0004315">
    <property type="term" value="F:3-oxoacyl-[acyl-carrier-protein] synthase activity"/>
    <property type="evidence" value="ECO:0007669"/>
    <property type="project" value="UniProtKB-EC"/>
</dbReference>
<feature type="domain" description="Ketosynthase family 3 (KS3)" evidence="19">
    <location>
        <begin position="1"/>
        <end position="405"/>
    </location>
</feature>
<comment type="subcellular location">
    <subcellularLocation>
        <location evidence="1">Cytoplasm</location>
    </subcellularLocation>
</comment>
<evidence type="ECO:0000256" key="13">
    <source>
        <dbReference type="ARBA" id="ARBA00039450"/>
    </source>
</evidence>
<evidence type="ECO:0000256" key="6">
    <source>
        <dbReference type="ARBA" id="ARBA00022490"/>
    </source>
</evidence>
<dbReference type="AlphaFoldDB" id="A0A0C1SA88"/>
<dbReference type="InterPro" id="IPR000794">
    <property type="entry name" value="Beta-ketoacyl_synthase"/>
</dbReference>
<comment type="caution">
    <text evidence="20">The sequence shown here is derived from an EMBL/GenBank/DDBJ whole genome shotgun (WGS) entry which is preliminary data.</text>
</comment>
<dbReference type="Gene3D" id="3.40.47.10">
    <property type="match status" value="2"/>
</dbReference>
<dbReference type="GO" id="GO:0005829">
    <property type="term" value="C:cytosol"/>
    <property type="evidence" value="ECO:0007669"/>
    <property type="project" value="TreeGrafter"/>
</dbReference>
<evidence type="ECO:0000256" key="17">
    <source>
        <dbReference type="ARBA" id="ARBA00048506"/>
    </source>
</evidence>
<dbReference type="PANTHER" id="PTHR11712">
    <property type="entry name" value="POLYKETIDE SYNTHASE-RELATED"/>
    <property type="match status" value="1"/>
</dbReference>
<dbReference type="InterPro" id="IPR020841">
    <property type="entry name" value="PKS_Beta-ketoAc_synthase_dom"/>
</dbReference>
<comment type="catalytic activity">
    <reaction evidence="17">
        <text>a fatty acyl-[ACP] + malonyl-[ACP] + H(+) = a 3-oxoacyl-[ACP] + holo-[ACP] + CO2</text>
        <dbReference type="Rhea" id="RHEA:22836"/>
        <dbReference type="Rhea" id="RHEA-COMP:9623"/>
        <dbReference type="Rhea" id="RHEA-COMP:9685"/>
        <dbReference type="Rhea" id="RHEA-COMP:9916"/>
        <dbReference type="Rhea" id="RHEA-COMP:14125"/>
        <dbReference type="ChEBI" id="CHEBI:15378"/>
        <dbReference type="ChEBI" id="CHEBI:16526"/>
        <dbReference type="ChEBI" id="CHEBI:64479"/>
        <dbReference type="ChEBI" id="CHEBI:78449"/>
        <dbReference type="ChEBI" id="CHEBI:78776"/>
        <dbReference type="ChEBI" id="CHEBI:138651"/>
        <dbReference type="EC" id="2.3.1.41"/>
    </reaction>
    <physiologicalReaction direction="left-to-right" evidence="17">
        <dbReference type="Rhea" id="RHEA:22837"/>
    </physiologicalReaction>
</comment>
<keyword evidence="9" id="KW-0276">Fatty acid metabolism</keyword>
<dbReference type="InterPro" id="IPR014031">
    <property type="entry name" value="Ketoacyl_synth_C"/>
</dbReference>
<dbReference type="OrthoDB" id="9808669at2"/>
<dbReference type="PATRIC" id="fig|1401651.3.peg.193"/>
<evidence type="ECO:0000256" key="18">
    <source>
        <dbReference type="RuleBase" id="RU003694"/>
    </source>
</evidence>